<keyword evidence="4 7" id="KW-0694">RNA-binding</keyword>
<dbReference type="InterPro" id="IPR009019">
    <property type="entry name" value="KH_sf_prok-type"/>
</dbReference>
<evidence type="ECO:0000313" key="11">
    <source>
        <dbReference type="Proteomes" id="UP000228952"/>
    </source>
</evidence>
<dbReference type="InterPro" id="IPR010213">
    <property type="entry name" value="TF_NusA"/>
</dbReference>
<evidence type="ECO:0000256" key="4">
    <source>
        <dbReference type="ARBA" id="ARBA00022884"/>
    </source>
</evidence>
<dbReference type="CDD" id="cd22529">
    <property type="entry name" value="KH-II_NusA_rpt2"/>
    <property type="match status" value="1"/>
</dbReference>
<comment type="similarity">
    <text evidence="7">Belongs to the NusA family.</text>
</comment>
<dbReference type="PROSITE" id="PS50084">
    <property type="entry name" value="KH_TYPE_1"/>
    <property type="match status" value="1"/>
</dbReference>
<dbReference type="FunFam" id="3.30.300.20:FF:000005">
    <property type="entry name" value="Transcription termination/antitermination protein NusA"/>
    <property type="match status" value="1"/>
</dbReference>
<comment type="function">
    <text evidence="7">Participates in both transcription termination and antitermination.</text>
</comment>
<dbReference type="Pfam" id="PF08529">
    <property type="entry name" value="NusA_N"/>
    <property type="match status" value="1"/>
</dbReference>
<comment type="subunit">
    <text evidence="7">Monomer. Binds directly to the core enzyme of the DNA-dependent RNA polymerase and to nascent RNA.</text>
</comment>
<dbReference type="HAMAP" id="MF_00945_B">
    <property type="entry name" value="NusA_B"/>
    <property type="match status" value="1"/>
</dbReference>
<dbReference type="Proteomes" id="UP000228952">
    <property type="component" value="Unassembled WGS sequence"/>
</dbReference>
<dbReference type="NCBIfam" id="TIGR01953">
    <property type="entry name" value="NusA"/>
    <property type="match status" value="1"/>
</dbReference>
<reference evidence="11" key="1">
    <citation type="submission" date="2017-09" db="EMBL/GenBank/DDBJ databases">
        <title>Depth-based differentiation of microbial function through sediment-hosted aquifers and enrichment of novel symbionts in the deep terrestrial subsurface.</title>
        <authorList>
            <person name="Probst A.J."/>
            <person name="Ladd B."/>
            <person name="Jarett J.K."/>
            <person name="Geller-Mcgrath D.E."/>
            <person name="Sieber C.M.K."/>
            <person name="Emerson J.B."/>
            <person name="Anantharaman K."/>
            <person name="Thomas B.C."/>
            <person name="Malmstrom R."/>
            <person name="Stieglmeier M."/>
            <person name="Klingl A."/>
            <person name="Woyke T."/>
            <person name="Ryan C.M."/>
            <person name="Banfield J.F."/>
        </authorList>
    </citation>
    <scope>NUCLEOTIDE SEQUENCE [LARGE SCALE GENOMIC DNA]</scope>
</reference>
<keyword evidence="5 7" id="KW-0805">Transcription regulation</keyword>
<dbReference type="PANTHER" id="PTHR22648:SF0">
    <property type="entry name" value="TRANSCRIPTION TERMINATION_ANTITERMINATION PROTEIN NUSA"/>
    <property type="match status" value="1"/>
</dbReference>
<protein>
    <recommendedName>
        <fullName evidence="7">Transcription termination/antitermination protein NusA</fullName>
    </recommendedName>
</protein>
<organism evidence="10 11">
    <name type="scientific">Candidatus Dojkabacteria bacterium CG_4_10_14_0_2_um_filter_Dojkabacteria_WS6_41_15</name>
    <dbReference type="NCBI Taxonomy" id="2014249"/>
    <lineage>
        <taxon>Bacteria</taxon>
        <taxon>Candidatus Dojkabacteria</taxon>
    </lineage>
</organism>
<dbReference type="GO" id="GO:0006353">
    <property type="term" value="P:DNA-templated transcription termination"/>
    <property type="evidence" value="ECO:0007669"/>
    <property type="project" value="UniProtKB-UniRule"/>
</dbReference>
<evidence type="ECO:0000256" key="5">
    <source>
        <dbReference type="ARBA" id="ARBA00023015"/>
    </source>
</evidence>
<keyword evidence="3 7" id="KW-0889">Transcription antitermination</keyword>
<evidence type="ECO:0000256" key="1">
    <source>
        <dbReference type="ARBA" id="ARBA00022472"/>
    </source>
</evidence>
<dbReference type="GO" id="GO:0003723">
    <property type="term" value="F:RNA binding"/>
    <property type="evidence" value="ECO:0007669"/>
    <property type="project" value="UniProtKB-UniRule"/>
</dbReference>
<dbReference type="Pfam" id="PF26594">
    <property type="entry name" value="KH_NusA_2nd"/>
    <property type="match status" value="1"/>
</dbReference>
<evidence type="ECO:0000313" key="10">
    <source>
        <dbReference type="EMBL" id="PJA15741.1"/>
    </source>
</evidence>
<comment type="subcellular location">
    <subcellularLocation>
        <location evidence="7">Cytoplasm</location>
    </subcellularLocation>
</comment>
<dbReference type="Gene3D" id="3.30.300.20">
    <property type="match status" value="2"/>
</dbReference>
<dbReference type="Gene3D" id="3.30.1480.10">
    <property type="entry name" value="NusA, N-terminal domain"/>
    <property type="match status" value="1"/>
</dbReference>
<evidence type="ECO:0000256" key="7">
    <source>
        <dbReference type="HAMAP-Rule" id="MF_00945"/>
    </source>
</evidence>
<dbReference type="InterPro" id="IPR004087">
    <property type="entry name" value="KH_dom"/>
</dbReference>
<feature type="domain" description="K Homology" evidence="9">
    <location>
        <begin position="229"/>
        <end position="292"/>
    </location>
</feature>
<dbReference type="GO" id="GO:0005829">
    <property type="term" value="C:cytosol"/>
    <property type="evidence" value="ECO:0007669"/>
    <property type="project" value="TreeGrafter"/>
</dbReference>
<sequence>MNNELISAVNQICAERGVDPSIVFTALQTAIADAYQKENGVDTKVKIEIDRLSGLFHMYVVKEVVKAVVDEKNELSLADAKKFSKEVKVGDELEIEVPVGSLGRIAAQVAKYTVLSKIRDAEREAVVEFYSSRLGEIITGKVQGVRANLVLVEMEKGVGEMPEEEQIKMEFYEIGRRYRFLVKELINEENNRHVVLSRSDEGFIKALFAMEVPEIANEQVEIKGIARFSGVRSKVAVASNQDGLDPQGACIGQRGMRINAIMTEVGDEKIDIVKWDLDIVEYIKNALSPANVTKVLYNHTRSAAIVVVPEDQLSLAIGREGTNVRLASLLTGVELSVVQEGEEPKERTERQKQESKKARKQESKKAEKPESKKVPKEVSTEEKKPKSTKALTKVVVKKPAVKKVVVKK</sequence>
<evidence type="ECO:0000256" key="8">
    <source>
        <dbReference type="SAM" id="MobiDB-lite"/>
    </source>
</evidence>
<evidence type="ECO:0000256" key="2">
    <source>
        <dbReference type="ARBA" id="ARBA00022490"/>
    </source>
</evidence>
<feature type="domain" description="K Homology" evidence="9">
    <location>
        <begin position="300"/>
        <end position="367"/>
    </location>
</feature>
<dbReference type="InterPro" id="IPR025249">
    <property type="entry name" value="TF_NusA_KH_1st"/>
</dbReference>
<dbReference type="InterPro" id="IPR013735">
    <property type="entry name" value="TF_NusA_N"/>
</dbReference>
<keyword evidence="1 7" id="KW-0806">Transcription termination</keyword>
<dbReference type="Pfam" id="PF13184">
    <property type="entry name" value="KH_NusA_1st"/>
    <property type="match status" value="1"/>
</dbReference>
<dbReference type="CDD" id="cd02134">
    <property type="entry name" value="KH-II_NusA_rpt1"/>
    <property type="match status" value="1"/>
</dbReference>
<dbReference type="SUPFAM" id="SSF54814">
    <property type="entry name" value="Prokaryotic type KH domain (KH-domain type II)"/>
    <property type="match status" value="2"/>
</dbReference>
<feature type="compositionally biased region" description="Basic and acidic residues" evidence="8">
    <location>
        <begin position="342"/>
        <end position="385"/>
    </location>
</feature>
<keyword evidence="6 7" id="KW-0804">Transcription</keyword>
<evidence type="ECO:0000256" key="3">
    <source>
        <dbReference type="ARBA" id="ARBA00022814"/>
    </source>
</evidence>
<dbReference type="InterPro" id="IPR012340">
    <property type="entry name" value="NA-bd_OB-fold"/>
</dbReference>
<dbReference type="SUPFAM" id="SSF69705">
    <property type="entry name" value="Transcription factor NusA, N-terminal domain"/>
    <property type="match status" value="1"/>
</dbReference>
<dbReference type="EMBL" id="PFQB01000009">
    <property type="protein sequence ID" value="PJA15741.1"/>
    <property type="molecule type" value="Genomic_DNA"/>
</dbReference>
<dbReference type="Gene3D" id="2.40.50.140">
    <property type="entry name" value="Nucleic acid-binding proteins"/>
    <property type="match status" value="1"/>
</dbReference>
<dbReference type="FunFam" id="3.30.300.20:FF:000002">
    <property type="entry name" value="Transcription termination/antitermination protein NusA"/>
    <property type="match status" value="1"/>
</dbReference>
<accession>A0A2M7W351</accession>
<gene>
    <name evidence="7 10" type="primary">nusA</name>
    <name evidence="10" type="ORF">COX64_00295</name>
</gene>
<dbReference type="SUPFAM" id="SSF50249">
    <property type="entry name" value="Nucleic acid-binding proteins"/>
    <property type="match status" value="1"/>
</dbReference>
<dbReference type="PANTHER" id="PTHR22648">
    <property type="entry name" value="TRANSCRIPTION TERMINATION FACTOR NUSA"/>
    <property type="match status" value="1"/>
</dbReference>
<comment type="caution">
    <text evidence="10">The sequence shown here is derived from an EMBL/GenBank/DDBJ whole genome shotgun (WGS) entry which is preliminary data.</text>
</comment>
<dbReference type="InterPro" id="IPR036555">
    <property type="entry name" value="NusA_N_sf"/>
</dbReference>
<dbReference type="InterPro" id="IPR015946">
    <property type="entry name" value="KH_dom-like_a/b"/>
</dbReference>
<dbReference type="AlphaFoldDB" id="A0A2M7W351"/>
<dbReference type="SMART" id="SM00322">
    <property type="entry name" value="KH"/>
    <property type="match status" value="2"/>
</dbReference>
<dbReference type="GO" id="GO:0031564">
    <property type="term" value="P:transcription antitermination"/>
    <property type="evidence" value="ECO:0007669"/>
    <property type="project" value="UniProtKB-UniRule"/>
</dbReference>
<name>A0A2M7W351_9BACT</name>
<proteinExistence type="inferred from homology"/>
<feature type="region of interest" description="Disordered" evidence="8">
    <location>
        <begin position="339"/>
        <end position="393"/>
    </location>
</feature>
<dbReference type="InterPro" id="IPR058582">
    <property type="entry name" value="KH_NusA_2nd"/>
</dbReference>
<dbReference type="GO" id="GO:0003700">
    <property type="term" value="F:DNA-binding transcription factor activity"/>
    <property type="evidence" value="ECO:0007669"/>
    <property type="project" value="InterPro"/>
</dbReference>
<keyword evidence="2 7" id="KW-0963">Cytoplasm</keyword>
<evidence type="ECO:0000256" key="6">
    <source>
        <dbReference type="ARBA" id="ARBA00023163"/>
    </source>
</evidence>
<dbReference type="InterPro" id="IPR030842">
    <property type="entry name" value="TF_NusA_bacterial"/>
</dbReference>
<evidence type="ECO:0000259" key="9">
    <source>
        <dbReference type="SMART" id="SM00322"/>
    </source>
</evidence>